<evidence type="ECO:0000256" key="1">
    <source>
        <dbReference type="SAM" id="Phobius"/>
    </source>
</evidence>
<organism evidence="2 3">
    <name type="scientific">Gigaspora rosea</name>
    <dbReference type="NCBI Taxonomy" id="44941"/>
    <lineage>
        <taxon>Eukaryota</taxon>
        <taxon>Fungi</taxon>
        <taxon>Fungi incertae sedis</taxon>
        <taxon>Mucoromycota</taxon>
        <taxon>Glomeromycotina</taxon>
        <taxon>Glomeromycetes</taxon>
        <taxon>Diversisporales</taxon>
        <taxon>Gigasporaceae</taxon>
        <taxon>Gigaspora</taxon>
    </lineage>
</organism>
<gene>
    <name evidence="2" type="ORF">C2G38_2220859</name>
</gene>
<name>A0A397U493_9GLOM</name>
<evidence type="ECO:0000313" key="3">
    <source>
        <dbReference type="Proteomes" id="UP000266673"/>
    </source>
</evidence>
<dbReference type="EMBL" id="QKWP01002068">
    <property type="protein sequence ID" value="RIB05004.1"/>
    <property type="molecule type" value="Genomic_DNA"/>
</dbReference>
<dbReference type="AlphaFoldDB" id="A0A397U493"/>
<sequence length="256" mass="28949">MANVIDLKKELYNALQDSSEIVSYNAKLRDKYEKQEKDFNQERNNKAISLANSKSENITKSKRIRSLESMIKILEKSEVLSLKSKITELERELALNISELEHLKSKNMSVSIVGGNNKKNITKSRPEGMDQVGKINGNILTYTNNEITELPKNDTEINPKVSDEIDISKTNKDNMLDTLIKPNIVEAMSQNITPYLAQRENISSLIELNSQMRHSLEASPFPIEAIPIVSSTLISPLSAYIFLTLLIIAVIWFIIL</sequence>
<keyword evidence="1" id="KW-0472">Membrane</keyword>
<keyword evidence="3" id="KW-1185">Reference proteome</keyword>
<accession>A0A397U493</accession>
<proteinExistence type="predicted"/>
<protein>
    <submittedName>
        <fullName evidence="2">Uncharacterized protein</fullName>
    </submittedName>
</protein>
<keyword evidence="1" id="KW-1133">Transmembrane helix</keyword>
<keyword evidence="1" id="KW-0812">Transmembrane</keyword>
<comment type="caution">
    <text evidence="2">The sequence shown here is derived from an EMBL/GenBank/DDBJ whole genome shotgun (WGS) entry which is preliminary data.</text>
</comment>
<evidence type="ECO:0000313" key="2">
    <source>
        <dbReference type="EMBL" id="RIB05004.1"/>
    </source>
</evidence>
<dbReference type="OrthoDB" id="2419431at2759"/>
<dbReference type="Proteomes" id="UP000266673">
    <property type="component" value="Unassembled WGS sequence"/>
</dbReference>
<reference evidence="2 3" key="1">
    <citation type="submission" date="2018-06" db="EMBL/GenBank/DDBJ databases">
        <title>Comparative genomics reveals the genomic features of Rhizophagus irregularis, R. cerebriforme, R. diaphanum and Gigaspora rosea, and their symbiotic lifestyle signature.</title>
        <authorList>
            <person name="Morin E."/>
            <person name="San Clemente H."/>
            <person name="Chen E.C.H."/>
            <person name="De La Providencia I."/>
            <person name="Hainaut M."/>
            <person name="Kuo A."/>
            <person name="Kohler A."/>
            <person name="Murat C."/>
            <person name="Tang N."/>
            <person name="Roy S."/>
            <person name="Loubradou J."/>
            <person name="Henrissat B."/>
            <person name="Grigoriev I.V."/>
            <person name="Corradi N."/>
            <person name="Roux C."/>
            <person name="Martin F.M."/>
        </authorList>
    </citation>
    <scope>NUCLEOTIDE SEQUENCE [LARGE SCALE GENOMIC DNA]</scope>
    <source>
        <strain evidence="2 3">DAOM 194757</strain>
    </source>
</reference>
<feature type="transmembrane region" description="Helical" evidence="1">
    <location>
        <begin position="237"/>
        <end position="255"/>
    </location>
</feature>